<accession>A0A1I7XM70</accession>
<keyword evidence="3" id="KW-1185">Reference proteome</keyword>
<name>A0A1I7XM70_HETBA</name>
<feature type="coiled-coil region" evidence="1">
    <location>
        <begin position="370"/>
        <end position="404"/>
    </location>
</feature>
<evidence type="ECO:0000313" key="3">
    <source>
        <dbReference type="Proteomes" id="UP000095283"/>
    </source>
</evidence>
<feature type="compositionally biased region" description="Acidic residues" evidence="2">
    <location>
        <begin position="655"/>
        <end position="665"/>
    </location>
</feature>
<reference evidence="4" key="1">
    <citation type="submission" date="2016-11" db="UniProtKB">
        <authorList>
            <consortium name="WormBaseParasite"/>
        </authorList>
    </citation>
    <scope>IDENTIFICATION</scope>
</reference>
<dbReference type="Proteomes" id="UP000095283">
    <property type="component" value="Unplaced"/>
</dbReference>
<protein>
    <submittedName>
        <fullName evidence="4">HAP1 N-terminal domain-containing protein</fullName>
    </submittedName>
</protein>
<evidence type="ECO:0000256" key="2">
    <source>
        <dbReference type="SAM" id="MobiDB-lite"/>
    </source>
</evidence>
<proteinExistence type="predicted"/>
<dbReference type="WBParaSite" id="Hba_18407">
    <property type="protein sequence ID" value="Hba_18407"/>
    <property type="gene ID" value="Hba_18407"/>
</dbReference>
<keyword evidence="1" id="KW-0175">Coiled coil</keyword>
<evidence type="ECO:0000256" key="1">
    <source>
        <dbReference type="SAM" id="Coils"/>
    </source>
</evidence>
<sequence>MTTAVANDLRVELATTNSLTKERCSCWSELVQYRLARNDNFTDGIITEQIDDQSKELQDRYTHLVSLSDIFDGLLFSSAALFKTADSGISLLCDAVNDGLHQFSTFKKKIGTIEQEARATSENIADCVKKHADSLADVPNRISQFEESRSGWANICALLSELKINEEKELHVVKSGTNEGTRLIKQKSNIAEELEIKVTTEEEGVQLMISELCTERDNTNVLSEQLAHEQSKIKKYEDQINKYNTDIPMEENSEAEKNKYIAVIDAELISIEQELENIAHSEEEVENSLSDEKRAIEAESWSSSIMQEREKYSSIERSLEEGLSLVRRDAKRKSCKLELLKEQQQQLDPDKGDWTPEQWEQAIHEQYVAQSKFDEEVSELERSVTDLENALSNNDKEANSAQNLTSLERELITDLERLHASHKSINDNYTDIKMSLESARNNLRILTQKISELDSQLLITRSDTDMLLAQIAAFTSMYTPVKEVRPTIVEPTPVASDSEGELLSSTIPHVEGLQPFSPATMNMKNRMNERIILPMHTEKMRTHCKLFEDSMEMCDTSLESDEGSLFGGFLNIPINQNSDNTVSNDERNNAVEKDRSFDGSSGRGTSESFDTLAETRFPSDIFLKDSPSFGRTSSSPRSVVVSALRSPVVPPAFADDLDDTADTDPDQSIWDGM</sequence>
<feature type="region of interest" description="Disordered" evidence="2">
    <location>
        <begin position="592"/>
        <end position="611"/>
    </location>
</feature>
<feature type="coiled-coil region" evidence="1">
    <location>
        <begin position="219"/>
        <end position="246"/>
    </location>
</feature>
<dbReference type="AlphaFoldDB" id="A0A1I7XM70"/>
<organism evidence="3 4">
    <name type="scientific">Heterorhabditis bacteriophora</name>
    <name type="common">Entomopathogenic nematode worm</name>
    <dbReference type="NCBI Taxonomy" id="37862"/>
    <lineage>
        <taxon>Eukaryota</taxon>
        <taxon>Metazoa</taxon>
        <taxon>Ecdysozoa</taxon>
        <taxon>Nematoda</taxon>
        <taxon>Chromadorea</taxon>
        <taxon>Rhabditida</taxon>
        <taxon>Rhabditina</taxon>
        <taxon>Rhabditomorpha</taxon>
        <taxon>Strongyloidea</taxon>
        <taxon>Heterorhabditidae</taxon>
        <taxon>Heterorhabditis</taxon>
    </lineage>
</organism>
<feature type="region of interest" description="Disordered" evidence="2">
    <location>
        <begin position="650"/>
        <end position="673"/>
    </location>
</feature>
<evidence type="ECO:0000313" key="4">
    <source>
        <dbReference type="WBParaSite" id="Hba_18407"/>
    </source>
</evidence>